<keyword evidence="5" id="KW-0479">Metal-binding</keyword>
<dbReference type="CDD" id="cd15525">
    <property type="entry name" value="PHD_UHRF1_2"/>
    <property type="match status" value="1"/>
</dbReference>
<organism evidence="19 20">
    <name type="scientific">Popillia japonica</name>
    <name type="common">Japanese beetle</name>
    <dbReference type="NCBI Taxonomy" id="7064"/>
    <lineage>
        <taxon>Eukaryota</taxon>
        <taxon>Metazoa</taxon>
        <taxon>Ecdysozoa</taxon>
        <taxon>Arthropoda</taxon>
        <taxon>Hexapoda</taxon>
        <taxon>Insecta</taxon>
        <taxon>Pterygota</taxon>
        <taxon>Neoptera</taxon>
        <taxon>Endopterygota</taxon>
        <taxon>Coleoptera</taxon>
        <taxon>Polyphaga</taxon>
        <taxon>Scarabaeiformia</taxon>
        <taxon>Scarabaeidae</taxon>
        <taxon>Rutelinae</taxon>
        <taxon>Popillia</taxon>
    </lineage>
</organism>
<feature type="domain" description="Ubiquitin-like" evidence="16">
    <location>
        <begin position="1"/>
        <end position="79"/>
    </location>
</feature>
<dbReference type="InterPro" id="IPR001841">
    <property type="entry name" value="Znf_RING"/>
</dbReference>
<keyword evidence="7" id="KW-0833">Ubl conjugation pathway</keyword>
<dbReference type="Gene3D" id="3.30.40.10">
    <property type="entry name" value="Zinc/RING finger domain, C3HC4 (zinc finger)"/>
    <property type="match status" value="1"/>
</dbReference>
<evidence type="ECO:0000256" key="9">
    <source>
        <dbReference type="ARBA" id="ARBA00023125"/>
    </source>
</evidence>
<dbReference type="SMART" id="SM00184">
    <property type="entry name" value="RING"/>
    <property type="match status" value="2"/>
</dbReference>
<dbReference type="PROSITE" id="PS50089">
    <property type="entry name" value="ZF_RING_2"/>
    <property type="match status" value="1"/>
</dbReference>
<gene>
    <name evidence="19" type="ORF">QE152_g1193</name>
</gene>
<dbReference type="SUPFAM" id="SSF54236">
    <property type="entry name" value="Ubiquitin-like"/>
    <property type="match status" value="1"/>
</dbReference>
<evidence type="ECO:0000256" key="6">
    <source>
        <dbReference type="ARBA" id="ARBA00022771"/>
    </source>
</evidence>
<dbReference type="InterPro" id="IPR021991">
    <property type="entry name" value="TTD_dom"/>
</dbReference>
<dbReference type="Pfam" id="PF00240">
    <property type="entry name" value="ubiquitin"/>
    <property type="match status" value="1"/>
</dbReference>
<dbReference type="InterPro" id="IPR029071">
    <property type="entry name" value="Ubiquitin-like_domsf"/>
</dbReference>
<evidence type="ECO:0000256" key="2">
    <source>
        <dbReference type="ARBA" id="ARBA00004906"/>
    </source>
</evidence>
<dbReference type="Proteomes" id="UP001458880">
    <property type="component" value="Unassembled WGS sequence"/>
</dbReference>
<feature type="domain" description="YDG" evidence="18">
    <location>
        <begin position="379"/>
        <end position="542"/>
    </location>
</feature>
<dbReference type="InterPro" id="IPR000626">
    <property type="entry name" value="Ubiquitin-like_dom"/>
</dbReference>
<dbReference type="PROSITE" id="PS00518">
    <property type="entry name" value="ZF_RING_1"/>
    <property type="match status" value="1"/>
</dbReference>
<evidence type="ECO:0000256" key="13">
    <source>
        <dbReference type="PROSITE-ProRule" id="PRU00358"/>
    </source>
</evidence>
<proteinExistence type="predicted"/>
<dbReference type="InterPro" id="IPR003105">
    <property type="entry name" value="SRA_YDG"/>
</dbReference>
<dbReference type="InterPro" id="IPR036987">
    <property type="entry name" value="SRA-YDG_sf"/>
</dbReference>
<dbReference type="SUPFAM" id="SSF57903">
    <property type="entry name" value="FYVE/PHD zinc finger"/>
    <property type="match status" value="1"/>
</dbReference>
<feature type="domain" description="RING-type" evidence="17">
    <location>
        <begin position="660"/>
        <end position="699"/>
    </location>
</feature>
<feature type="region of interest" description="Disordered" evidence="14">
    <location>
        <begin position="571"/>
        <end position="599"/>
    </location>
</feature>
<feature type="domain" description="PHD-type" evidence="15">
    <location>
        <begin position="274"/>
        <end position="325"/>
    </location>
</feature>
<evidence type="ECO:0000256" key="14">
    <source>
        <dbReference type="SAM" id="MobiDB-lite"/>
    </source>
</evidence>
<reference evidence="19 20" key="1">
    <citation type="journal article" date="2024" name="BMC Genomics">
        <title>De novo assembly and annotation of Popillia japonica's genome with initial clues to its potential as an invasive pest.</title>
        <authorList>
            <person name="Cucini C."/>
            <person name="Boschi S."/>
            <person name="Funari R."/>
            <person name="Cardaioli E."/>
            <person name="Iannotti N."/>
            <person name="Marturano G."/>
            <person name="Paoli F."/>
            <person name="Bruttini M."/>
            <person name="Carapelli A."/>
            <person name="Frati F."/>
            <person name="Nardi F."/>
        </authorList>
    </citation>
    <scope>NUCLEOTIDE SEQUENCE [LARGE SCALE GENOMIC DNA]</scope>
    <source>
        <strain evidence="19">DMR45628</strain>
    </source>
</reference>
<feature type="compositionally biased region" description="Basic residues" evidence="14">
    <location>
        <begin position="583"/>
        <end position="594"/>
    </location>
</feature>
<keyword evidence="4" id="KW-0808">Transferase</keyword>
<dbReference type="InterPro" id="IPR013083">
    <property type="entry name" value="Znf_RING/FYVE/PHD"/>
</dbReference>
<dbReference type="PANTHER" id="PTHR14140">
    <property type="entry name" value="E3 UBIQUITIN-PROTEIN LIGASE UHRF-RELATED"/>
    <property type="match status" value="1"/>
</dbReference>
<dbReference type="InterPro" id="IPR011011">
    <property type="entry name" value="Znf_FYVE_PHD"/>
</dbReference>
<dbReference type="GO" id="GO:0008270">
    <property type="term" value="F:zinc ion binding"/>
    <property type="evidence" value="ECO:0007669"/>
    <property type="project" value="UniProtKB-KW"/>
</dbReference>
<evidence type="ECO:0000259" key="18">
    <source>
        <dbReference type="PROSITE" id="PS51015"/>
    </source>
</evidence>
<evidence type="ECO:0000256" key="4">
    <source>
        <dbReference type="ARBA" id="ARBA00022679"/>
    </source>
</evidence>
<dbReference type="InterPro" id="IPR019787">
    <property type="entry name" value="Znf_PHD-finger"/>
</dbReference>
<evidence type="ECO:0000313" key="20">
    <source>
        <dbReference type="Proteomes" id="UP001458880"/>
    </source>
</evidence>
<keyword evidence="9" id="KW-0238">DNA-binding</keyword>
<dbReference type="GO" id="GO:0005634">
    <property type="term" value="C:nucleus"/>
    <property type="evidence" value="ECO:0007669"/>
    <property type="project" value="UniProtKB-SubCell"/>
</dbReference>
<dbReference type="Gene3D" id="2.30.30.140">
    <property type="match status" value="1"/>
</dbReference>
<evidence type="ECO:0000256" key="8">
    <source>
        <dbReference type="ARBA" id="ARBA00022833"/>
    </source>
</evidence>
<evidence type="ECO:0000313" key="19">
    <source>
        <dbReference type="EMBL" id="KAK9754491.1"/>
    </source>
</evidence>
<keyword evidence="8" id="KW-0862">Zinc</keyword>
<sequence length="729" mass="83511">MYIKIRKLGDKHTEDLPVNVSKKAKIQELREIIYKELGVSTEQQRLLYKGKQLVDDHCLMEYNVQLNDVIQLMVKTESDTISLKLNEFTSSSEVNDEEDAESIYFRVGDNVDMRDIHGAWFEGKIVKITKRLNINDMDLTYHVIRLSELQRAPWDVGLNDIRPRSHCVLGIEDICVSDTVLVNYNIDNPKTRGYWYDLKITKISGEKIMGTILFGIDKAPIDDCEILYLNEIYKIEPTCLLDETAKVDYSNVPLRKIPFNCLRCKDHPTRKCKECGCKVCFGKNNWEEILLCDECDDGYHIGCLTPPLTEIPKEDEWYCPQCKTDENEIVKAGDKLKFSKKRAKMPSAKEETNARDWGRGMACVGRTKECTIVSKDHIGPIPGIEVGTCWKFRFQVSEVGIHRPLVAGIHGRESSYAYSIVLSGGYEDDIDNGDEFYYTGSGGRDLSGNKRVNEQSCDQVLTRMNKALAMNCNAKFNPKEGAEAENWKGGKPVRVVRNFKLAKHSKYAPKDGNRYDGIYKVVKYYPEKGKSGFTVWRYLLRRDDPAPAPWQKDHEESEIIYPPGYLEAQKTKEKAKESEKAKKSPSKTKRGAKRAHSEQPSNQILGMFKKMKTDSYKLENELAEKIDIDAVNQHLWRECKEFLKLGKSKFVSKVEETFNCICCQELVYMPITTICKHNICKSCLGRSFSAEIYTCPYCRFELGKDCKIIVNENLAAILQKLFPGYEASR</sequence>
<dbReference type="FunFam" id="3.30.40.10:FF:000066">
    <property type="entry name" value="E3 ubiquitin-protein ligase UHRF2 isoform X1"/>
    <property type="match status" value="1"/>
</dbReference>
<dbReference type="PANTHER" id="PTHR14140:SF45">
    <property type="entry name" value="RING-TYPE E3 UBIQUITIN TRANSFERASE"/>
    <property type="match status" value="1"/>
</dbReference>
<dbReference type="SUPFAM" id="SSF57850">
    <property type="entry name" value="RING/U-box"/>
    <property type="match status" value="1"/>
</dbReference>
<dbReference type="GO" id="GO:0016567">
    <property type="term" value="P:protein ubiquitination"/>
    <property type="evidence" value="ECO:0007669"/>
    <property type="project" value="TreeGrafter"/>
</dbReference>
<feature type="compositionally biased region" description="Basic and acidic residues" evidence="14">
    <location>
        <begin position="571"/>
        <end position="582"/>
    </location>
</feature>
<comment type="pathway">
    <text evidence="2">Protein modification; protein ubiquitination.</text>
</comment>
<evidence type="ECO:0000256" key="1">
    <source>
        <dbReference type="ARBA" id="ARBA00000900"/>
    </source>
</evidence>
<protein>
    <recommendedName>
        <fullName evidence="3">RING-type E3 ubiquitin transferase</fullName>
        <ecNumber evidence="3">2.3.2.27</ecNumber>
    </recommendedName>
</protein>
<dbReference type="InterPro" id="IPR045134">
    <property type="entry name" value="UHRF1/2-like"/>
</dbReference>
<dbReference type="EMBL" id="JASPKY010000007">
    <property type="protein sequence ID" value="KAK9754491.1"/>
    <property type="molecule type" value="Genomic_DNA"/>
</dbReference>
<dbReference type="Pfam" id="PF12148">
    <property type="entry name" value="TTD"/>
    <property type="match status" value="1"/>
</dbReference>
<dbReference type="PROSITE" id="PS51015">
    <property type="entry name" value="YDG"/>
    <property type="match status" value="1"/>
</dbReference>
<evidence type="ECO:0000256" key="7">
    <source>
        <dbReference type="ARBA" id="ARBA00022786"/>
    </source>
</evidence>
<evidence type="ECO:0000259" key="17">
    <source>
        <dbReference type="PROSITE" id="PS50089"/>
    </source>
</evidence>
<comment type="catalytic activity">
    <reaction evidence="1">
        <text>S-ubiquitinyl-[E2 ubiquitin-conjugating enzyme]-L-cysteine + [acceptor protein]-L-lysine = [E2 ubiquitin-conjugating enzyme]-L-cysteine + N(6)-ubiquitinyl-[acceptor protein]-L-lysine.</text>
        <dbReference type="EC" id="2.3.2.27"/>
    </reaction>
</comment>
<dbReference type="Pfam" id="PF02182">
    <property type="entry name" value="SAD_SRA"/>
    <property type="match status" value="1"/>
</dbReference>
<comment type="subcellular location">
    <subcellularLocation>
        <location evidence="13">Nucleus</location>
    </subcellularLocation>
</comment>
<evidence type="ECO:0000256" key="12">
    <source>
        <dbReference type="PROSITE-ProRule" id="PRU00175"/>
    </source>
</evidence>
<evidence type="ECO:0000256" key="11">
    <source>
        <dbReference type="ARBA" id="ARBA00023306"/>
    </source>
</evidence>
<keyword evidence="10 13" id="KW-0539">Nucleus</keyword>
<accession>A0AAW1NA62</accession>
<evidence type="ECO:0000256" key="3">
    <source>
        <dbReference type="ARBA" id="ARBA00012483"/>
    </source>
</evidence>
<dbReference type="GO" id="GO:0003677">
    <property type="term" value="F:DNA binding"/>
    <property type="evidence" value="ECO:0007669"/>
    <property type="project" value="UniProtKB-KW"/>
</dbReference>
<dbReference type="SUPFAM" id="SSF88697">
    <property type="entry name" value="PUA domain-like"/>
    <property type="match status" value="1"/>
</dbReference>
<dbReference type="Gene3D" id="2.30.280.10">
    <property type="entry name" value="SRA-YDG"/>
    <property type="match status" value="1"/>
</dbReference>
<keyword evidence="20" id="KW-1185">Reference proteome</keyword>
<dbReference type="InterPro" id="IPR015947">
    <property type="entry name" value="PUA-like_sf"/>
</dbReference>
<evidence type="ECO:0000256" key="5">
    <source>
        <dbReference type="ARBA" id="ARBA00022723"/>
    </source>
</evidence>
<dbReference type="EC" id="2.3.2.27" evidence="3"/>
<dbReference type="InterPro" id="IPR017907">
    <property type="entry name" value="Znf_RING_CS"/>
</dbReference>
<keyword evidence="11" id="KW-0131">Cell cycle</keyword>
<dbReference type="Gene3D" id="3.10.20.90">
    <property type="entry name" value="Phosphatidylinositol 3-kinase Catalytic Subunit, Chain A, domain 1"/>
    <property type="match status" value="1"/>
</dbReference>
<dbReference type="SMART" id="SM00213">
    <property type="entry name" value="UBQ"/>
    <property type="match status" value="1"/>
</dbReference>
<dbReference type="SMART" id="SM00466">
    <property type="entry name" value="SRA"/>
    <property type="match status" value="1"/>
</dbReference>
<dbReference type="AlphaFoldDB" id="A0AAW1NA62"/>
<dbReference type="CDD" id="cd20387">
    <property type="entry name" value="Tudor_UHRF_rpt1"/>
    <property type="match status" value="1"/>
</dbReference>
<name>A0AAW1NA62_POPJA</name>
<dbReference type="GO" id="GO:0044027">
    <property type="term" value="P:negative regulation of gene expression via chromosomal CpG island methylation"/>
    <property type="evidence" value="ECO:0007669"/>
    <property type="project" value="TreeGrafter"/>
</dbReference>
<evidence type="ECO:0000259" key="15">
    <source>
        <dbReference type="PROSITE" id="PS50016"/>
    </source>
</evidence>
<comment type="caution">
    <text evidence="19">The sequence shown here is derived from an EMBL/GenBank/DDBJ whole genome shotgun (WGS) entry which is preliminary data.</text>
</comment>
<dbReference type="GO" id="GO:0061630">
    <property type="term" value="F:ubiquitin protein ligase activity"/>
    <property type="evidence" value="ECO:0007669"/>
    <property type="project" value="UniProtKB-EC"/>
</dbReference>
<dbReference type="SMART" id="SM00249">
    <property type="entry name" value="PHD"/>
    <property type="match status" value="1"/>
</dbReference>
<dbReference type="Pfam" id="PF00628">
    <property type="entry name" value="PHD"/>
    <property type="match status" value="1"/>
</dbReference>
<evidence type="ECO:0000259" key="16">
    <source>
        <dbReference type="PROSITE" id="PS50053"/>
    </source>
</evidence>
<dbReference type="InterPro" id="IPR001965">
    <property type="entry name" value="Znf_PHD"/>
</dbReference>
<keyword evidence="6 12" id="KW-0863">Zinc-finger</keyword>
<evidence type="ECO:0000256" key="10">
    <source>
        <dbReference type="ARBA" id="ARBA00023242"/>
    </source>
</evidence>
<dbReference type="Gene3D" id="2.30.30.1150">
    <property type="match status" value="1"/>
</dbReference>
<dbReference type="PROSITE" id="PS50053">
    <property type="entry name" value="UBIQUITIN_2"/>
    <property type="match status" value="1"/>
</dbReference>
<dbReference type="FunFam" id="2.30.280.10:FF:000001">
    <property type="entry name" value="E3 ubiquitin-protein ligase UHRF1 isoform 1"/>
    <property type="match status" value="1"/>
</dbReference>
<dbReference type="PROSITE" id="PS50016">
    <property type="entry name" value="ZF_PHD_2"/>
    <property type="match status" value="1"/>
</dbReference>